<gene>
    <name evidence="1" type="ORF">OL497_11655</name>
</gene>
<proteinExistence type="predicted"/>
<reference evidence="1 2" key="1">
    <citation type="submission" date="2022-10" db="EMBL/GenBank/DDBJ databases">
        <title>Chitinophaga nivalis PC15 sp. nov., isolated from Pyeongchang county, South Korea.</title>
        <authorList>
            <person name="Trinh H.N."/>
        </authorList>
    </citation>
    <scope>NUCLEOTIDE SEQUENCE [LARGE SCALE GENOMIC DNA]</scope>
    <source>
        <strain evidence="1 2">PC14</strain>
    </source>
</reference>
<keyword evidence="2" id="KW-1185">Reference proteome</keyword>
<dbReference type="Pfam" id="PF22000">
    <property type="entry name" value="DUF6929"/>
    <property type="match status" value="1"/>
</dbReference>
<comment type="caution">
    <text evidence="1">The sequence shown here is derived from an EMBL/GenBank/DDBJ whole genome shotgun (WGS) entry which is preliminary data.</text>
</comment>
<dbReference type="EMBL" id="JAPDNS010000001">
    <property type="protein sequence ID" value="MCW3484554.1"/>
    <property type="molecule type" value="Genomic_DNA"/>
</dbReference>
<organism evidence="1 2">
    <name type="scientific">Chitinophaga nivalis</name>
    <dbReference type="NCBI Taxonomy" id="2991709"/>
    <lineage>
        <taxon>Bacteria</taxon>
        <taxon>Pseudomonadati</taxon>
        <taxon>Bacteroidota</taxon>
        <taxon>Chitinophagia</taxon>
        <taxon>Chitinophagales</taxon>
        <taxon>Chitinophagaceae</taxon>
        <taxon>Chitinophaga</taxon>
    </lineage>
</organism>
<dbReference type="RefSeq" id="WP_264730265.1">
    <property type="nucleotide sequence ID" value="NZ_JAPDNR010000001.1"/>
</dbReference>
<sequence length="296" mass="32081">MQATVTLLQTALLPDFPSGSAIVYHQDKLYLVGDDATYVRVMDTQYQEIARIPLFETTVPRIPKAQKADLEAAVIREWEGVTTLLLIGSAATPQREQLISIPLSNAGTPLFYPNPLIPALQQAGLTELNIEGATIIGDKLVWANRGNDTHRTNHLLVTVPDIETTAAPISLTMIAVDTGIKDTPLFTGISELCYVAQHDLLLLAVSVEATANAYDDGEIGDSYIAWITNVSTRLHHRALTCDGYVALGAVSEVLKQQKIEGICVESITADSWILHLASDNDAGATGLFRISFRLTS</sequence>
<protein>
    <submittedName>
        <fullName evidence="1">Uncharacterized protein</fullName>
    </submittedName>
</protein>
<evidence type="ECO:0000313" key="1">
    <source>
        <dbReference type="EMBL" id="MCW3484554.1"/>
    </source>
</evidence>
<name>A0ABT3ILD2_9BACT</name>
<dbReference type="InterPro" id="IPR053851">
    <property type="entry name" value="DUF6929"/>
</dbReference>
<evidence type="ECO:0000313" key="2">
    <source>
        <dbReference type="Proteomes" id="UP001207742"/>
    </source>
</evidence>
<dbReference type="Proteomes" id="UP001207742">
    <property type="component" value="Unassembled WGS sequence"/>
</dbReference>
<accession>A0ABT3ILD2</accession>